<evidence type="ECO:0000259" key="7">
    <source>
        <dbReference type="PROSITE" id="PS51194"/>
    </source>
</evidence>
<dbReference type="SMART" id="SM00490">
    <property type="entry name" value="HELICc"/>
    <property type="match status" value="1"/>
</dbReference>
<keyword evidence="4 5" id="KW-0694">RNA-binding</keyword>
<comment type="function">
    <text evidence="5">RNA helicase.</text>
</comment>
<keyword evidence="3 5" id="KW-0067">ATP-binding</keyword>
<feature type="domain" description="Helicase ATP-binding" evidence="6">
    <location>
        <begin position="150"/>
        <end position="343"/>
    </location>
</feature>
<dbReference type="EC" id="3.6.4.13" evidence="5"/>
<dbReference type="GO" id="GO:0003724">
    <property type="term" value="F:RNA helicase activity"/>
    <property type="evidence" value="ECO:0007669"/>
    <property type="project" value="UniProtKB-EC"/>
</dbReference>
<sequence length="567" mass="67660">MKRSFFINHLERFVNDEMSKKENFDDLKIVDIAEKKKHMICCDNINIDINDNNNDNNNDNICDDIMKKEIKKEKKRKKKKIEQIRNTLSSHCRIVEINDDEEISILDWNNIKSTKINEYIINSLINKFHFNNFLACQSNVLEYLLLYKYGSNCIKNGDIYIEVPTGLGKTLCYIISIIDYFLYNNENTLYCLILTATDELVNQIINVINIFELRNLKCMNIDMNNFHSNLYFDETINHKKFLSDCNILVTTTKKFEGLFYSNEDIFMNLRFLIIDEVDKIVAYTQCNICSIVNSLTNLVRKHQNNCANIYKPKYFLQKILVSATLCKVSDNLMSLDLYRPIFFYYMLNYKRNEEFYFFTKNKYTKMYTLIKLLLDDIPNKDMLSMLIFCGDEDSSHTLYRYLTIYFSYTNHSDYSIKEYSRELSNKRKKKILTNFLNQRAHILICNDNISRGLDTVNVNYVINFDMPKHYNVLTHRIGRLARYNSRRGTVYHFIKKKENIIMNKSGKQRNVNLIEQKRFKKNTLIDIKKNIMNLKKIVKSTIHMERKEKIKPHKFYSYDELMKLTNT</sequence>
<evidence type="ECO:0000256" key="1">
    <source>
        <dbReference type="ARBA" id="ARBA00022741"/>
    </source>
</evidence>
<dbReference type="PROSITE" id="PS51192">
    <property type="entry name" value="HELICASE_ATP_BIND_1"/>
    <property type="match status" value="1"/>
</dbReference>
<evidence type="ECO:0000256" key="4">
    <source>
        <dbReference type="ARBA" id="ARBA00022884"/>
    </source>
</evidence>
<dbReference type="Gene3D" id="3.40.50.300">
    <property type="entry name" value="P-loop containing nucleotide triphosphate hydrolases"/>
    <property type="match status" value="2"/>
</dbReference>
<dbReference type="Pfam" id="PF00270">
    <property type="entry name" value="DEAD"/>
    <property type="match status" value="1"/>
</dbReference>
<dbReference type="FunFam" id="3.40.50.300:FF:002250">
    <property type="entry name" value="ATP-dependent RNA helicase DDX51"/>
    <property type="match status" value="1"/>
</dbReference>
<feature type="domain" description="Helicase C-terminal" evidence="7">
    <location>
        <begin position="369"/>
        <end position="525"/>
    </location>
</feature>
<reference evidence="8" key="1">
    <citation type="submission" date="2013-02" db="EMBL/GenBank/DDBJ databases">
        <title>The Genome Sequence of Plasmodium falciparum Santa Lucia.</title>
        <authorList>
            <consortium name="The Broad Institute Genome Sequencing Platform"/>
            <consortium name="The Broad Institute Genome Sequencing Center for Infectious Disease"/>
            <person name="Neafsey D."/>
            <person name="Cheeseman I."/>
            <person name="Volkman S."/>
            <person name="Adams J."/>
            <person name="Walker B."/>
            <person name="Young S.K."/>
            <person name="Zeng Q."/>
            <person name="Gargeya S."/>
            <person name="Fitzgerald M."/>
            <person name="Haas B."/>
            <person name="Abouelleil A."/>
            <person name="Alvarado L."/>
            <person name="Arachchi H.M."/>
            <person name="Berlin A.M."/>
            <person name="Chapman S.B."/>
            <person name="Dewar J."/>
            <person name="Goldberg J."/>
            <person name="Griggs A."/>
            <person name="Gujja S."/>
            <person name="Hansen M."/>
            <person name="Howarth C."/>
            <person name="Imamovic A."/>
            <person name="Larimer J."/>
            <person name="McCowan C."/>
            <person name="Murphy C."/>
            <person name="Neiman D."/>
            <person name="Pearson M."/>
            <person name="Priest M."/>
            <person name="Roberts A."/>
            <person name="Saif S."/>
            <person name="Shea T."/>
            <person name="Sisk P."/>
            <person name="Sykes S."/>
            <person name="Wortman J."/>
            <person name="Nusbaum C."/>
            <person name="Birren B."/>
        </authorList>
    </citation>
    <scope>NUCLEOTIDE SEQUENCE [LARGE SCALE GENOMIC DNA]</scope>
    <source>
        <strain evidence="8">Santa Lucia</strain>
    </source>
</reference>
<proteinExistence type="inferred from homology"/>
<dbReference type="InterPro" id="IPR014001">
    <property type="entry name" value="Helicase_ATP-bd"/>
</dbReference>
<dbReference type="SMART" id="SM00487">
    <property type="entry name" value="DEXDc"/>
    <property type="match status" value="1"/>
</dbReference>
<dbReference type="Proteomes" id="UP000030666">
    <property type="component" value="Unassembled WGS sequence"/>
</dbReference>
<dbReference type="OrthoDB" id="3370at2759"/>
<comment type="domain">
    <text evidence="5">The Q motif is unique to and characteristic of the DEAD box family of RNA helicases and controls ATP binding and hydrolysis.</text>
</comment>
<keyword evidence="1 5" id="KW-0547">Nucleotide-binding</keyword>
<comment type="catalytic activity">
    <reaction evidence="5">
        <text>ATP + H2O = ADP + phosphate + H(+)</text>
        <dbReference type="Rhea" id="RHEA:13065"/>
        <dbReference type="ChEBI" id="CHEBI:15377"/>
        <dbReference type="ChEBI" id="CHEBI:15378"/>
        <dbReference type="ChEBI" id="CHEBI:30616"/>
        <dbReference type="ChEBI" id="CHEBI:43474"/>
        <dbReference type="ChEBI" id="CHEBI:456216"/>
        <dbReference type="EC" id="3.6.4.13"/>
    </reaction>
</comment>
<accession>W7FPK9</accession>
<protein>
    <recommendedName>
        <fullName evidence="5">ATP-dependent RNA helicase</fullName>
        <ecNumber evidence="5">3.6.4.13</ecNumber>
    </recommendedName>
</protein>
<dbReference type="GO" id="GO:0016787">
    <property type="term" value="F:hydrolase activity"/>
    <property type="evidence" value="ECO:0007669"/>
    <property type="project" value="UniProtKB-KW"/>
</dbReference>
<name>W7FPK9_PLAFA</name>
<dbReference type="EMBL" id="KE123476">
    <property type="protein sequence ID" value="EUT91628.1"/>
    <property type="molecule type" value="Genomic_DNA"/>
</dbReference>
<dbReference type="Pfam" id="PF00271">
    <property type="entry name" value="Helicase_C"/>
    <property type="match status" value="1"/>
</dbReference>
<keyword evidence="5" id="KW-0347">Helicase</keyword>
<evidence type="ECO:0000256" key="5">
    <source>
        <dbReference type="RuleBase" id="RU365068"/>
    </source>
</evidence>
<evidence type="ECO:0000256" key="2">
    <source>
        <dbReference type="ARBA" id="ARBA00022801"/>
    </source>
</evidence>
<evidence type="ECO:0000313" key="8">
    <source>
        <dbReference type="EMBL" id="EUT91628.1"/>
    </source>
</evidence>
<dbReference type="FunFam" id="3.40.50.300:FF:002247">
    <property type="entry name" value="ATP-dependent RNA helicase DDX51"/>
    <property type="match status" value="1"/>
</dbReference>
<dbReference type="InterPro" id="IPR011545">
    <property type="entry name" value="DEAD/DEAH_box_helicase_dom"/>
</dbReference>
<dbReference type="GO" id="GO:0003723">
    <property type="term" value="F:RNA binding"/>
    <property type="evidence" value="ECO:0007669"/>
    <property type="project" value="UniProtKB-UniRule"/>
</dbReference>
<dbReference type="PANTHER" id="PTHR24031">
    <property type="entry name" value="RNA HELICASE"/>
    <property type="match status" value="1"/>
</dbReference>
<evidence type="ECO:0000259" key="6">
    <source>
        <dbReference type="PROSITE" id="PS51192"/>
    </source>
</evidence>
<gene>
    <name evidence="8" type="ORF">PFAG_00614</name>
</gene>
<keyword evidence="2 5" id="KW-0378">Hydrolase</keyword>
<dbReference type="SUPFAM" id="SSF52540">
    <property type="entry name" value="P-loop containing nucleoside triphosphate hydrolases"/>
    <property type="match status" value="1"/>
</dbReference>
<dbReference type="AlphaFoldDB" id="W7FPK9"/>
<dbReference type="GO" id="GO:0005524">
    <property type="term" value="F:ATP binding"/>
    <property type="evidence" value="ECO:0007669"/>
    <property type="project" value="UniProtKB-UniRule"/>
</dbReference>
<dbReference type="InterPro" id="IPR001650">
    <property type="entry name" value="Helicase_C-like"/>
</dbReference>
<dbReference type="PROSITE" id="PS51194">
    <property type="entry name" value="HELICASE_CTER"/>
    <property type="match status" value="1"/>
</dbReference>
<organism evidence="8">
    <name type="scientific">Plasmodium falciparum Santa Lucia</name>
    <dbReference type="NCBI Taxonomy" id="478859"/>
    <lineage>
        <taxon>Eukaryota</taxon>
        <taxon>Sar</taxon>
        <taxon>Alveolata</taxon>
        <taxon>Apicomplexa</taxon>
        <taxon>Aconoidasida</taxon>
        <taxon>Haemosporida</taxon>
        <taxon>Plasmodiidae</taxon>
        <taxon>Plasmodium</taxon>
        <taxon>Plasmodium (Laverania)</taxon>
    </lineage>
</organism>
<evidence type="ECO:0000256" key="3">
    <source>
        <dbReference type="ARBA" id="ARBA00022840"/>
    </source>
</evidence>
<comment type="similarity">
    <text evidence="5">Belongs to the DEAD box helicase family.</text>
</comment>
<dbReference type="InterPro" id="IPR027417">
    <property type="entry name" value="P-loop_NTPase"/>
</dbReference>